<organism evidence="2 3">
    <name type="scientific">Mucilaginibacter ximonensis</name>
    <dbReference type="NCBI Taxonomy" id="538021"/>
    <lineage>
        <taxon>Bacteria</taxon>
        <taxon>Pseudomonadati</taxon>
        <taxon>Bacteroidota</taxon>
        <taxon>Sphingobacteriia</taxon>
        <taxon>Sphingobacteriales</taxon>
        <taxon>Sphingobacteriaceae</taxon>
        <taxon>Mucilaginibacter</taxon>
    </lineage>
</organism>
<comment type="caution">
    <text evidence="2">The sequence shown here is derived from an EMBL/GenBank/DDBJ whole genome shotgun (WGS) entry which is preliminary data.</text>
</comment>
<evidence type="ECO:0000256" key="1">
    <source>
        <dbReference type="SAM" id="SignalP"/>
    </source>
</evidence>
<evidence type="ECO:0000313" key="2">
    <source>
        <dbReference type="EMBL" id="MFD2872106.1"/>
    </source>
</evidence>
<dbReference type="Proteomes" id="UP001597557">
    <property type="component" value="Unassembled WGS sequence"/>
</dbReference>
<dbReference type="RefSeq" id="WP_377183441.1">
    <property type="nucleotide sequence ID" value="NZ_JBHUPD010000001.1"/>
</dbReference>
<protein>
    <recommendedName>
        <fullName evidence="4">Arylsulfotransferase ASST</fullName>
    </recommendedName>
</protein>
<feature type="signal peptide" evidence="1">
    <location>
        <begin position="1"/>
        <end position="21"/>
    </location>
</feature>
<dbReference type="InterPro" id="IPR015943">
    <property type="entry name" value="WD40/YVTN_repeat-like_dom_sf"/>
</dbReference>
<accession>A0ABW5YA21</accession>
<dbReference type="InterPro" id="IPR011047">
    <property type="entry name" value="Quinoprotein_ADH-like_sf"/>
</dbReference>
<dbReference type="Gene3D" id="2.130.10.10">
    <property type="entry name" value="YVTN repeat-like/Quinoprotein amine dehydrogenase"/>
    <property type="match status" value="1"/>
</dbReference>
<dbReference type="SUPFAM" id="SSF50998">
    <property type="entry name" value="Quinoprotein alcohol dehydrogenase-like"/>
    <property type="match status" value="1"/>
</dbReference>
<keyword evidence="3" id="KW-1185">Reference proteome</keyword>
<keyword evidence="1" id="KW-0732">Signal</keyword>
<dbReference type="EMBL" id="JBHUPD010000001">
    <property type="protein sequence ID" value="MFD2872106.1"/>
    <property type="molecule type" value="Genomic_DNA"/>
</dbReference>
<evidence type="ECO:0008006" key="4">
    <source>
        <dbReference type="Google" id="ProtNLM"/>
    </source>
</evidence>
<evidence type="ECO:0000313" key="3">
    <source>
        <dbReference type="Proteomes" id="UP001597557"/>
    </source>
</evidence>
<gene>
    <name evidence="2" type="ORF">ACFS5N_06490</name>
</gene>
<proteinExistence type="predicted"/>
<reference evidence="3" key="1">
    <citation type="journal article" date="2019" name="Int. J. Syst. Evol. Microbiol.">
        <title>The Global Catalogue of Microorganisms (GCM) 10K type strain sequencing project: providing services to taxonomists for standard genome sequencing and annotation.</title>
        <authorList>
            <consortium name="The Broad Institute Genomics Platform"/>
            <consortium name="The Broad Institute Genome Sequencing Center for Infectious Disease"/>
            <person name="Wu L."/>
            <person name="Ma J."/>
        </authorList>
    </citation>
    <scope>NUCLEOTIDE SEQUENCE [LARGE SCALE GENOMIC DNA]</scope>
    <source>
        <strain evidence="3">KCTC 22437</strain>
    </source>
</reference>
<name>A0ABW5YA21_9SPHI</name>
<feature type="chain" id="PRO_5045498308" description="Arylsulfotransferase ASST" evidence="1">
    <location>
        <begin position="22"/>
        <end position="360"/>
    </location>
</feature>
<sequence>MKNLRSFSFALLAIAVLPAFAQKKGKTNATPCMDVLKLFTAPNVPAMAPEEEPADLINSTEETPSNLPGKGLAQHTMLYVGENCNRMSLVNDGKVIWTYQTGKGPEYDDVWMLSNGNIMFTRMKYIAVITPGKKIIWKMDFKVPQGEDHAEVHTCQPIGLDKVMFVVNAVHPQLYIVNYKTGKIEVQHEVPYQGADSRGIHGQFRRARLTAKGTYLISYLSQGRVVEYDRDFKEIWSYNTPKPWAAIRLKNGNTLITDETEWVTKEVNSKGETVWAFNCKTDLPAQYQFTSAPQTCTRLANGNTIFTSRGQNGKGPQLIEVTHDKKVVWVLHDYQHVGDGTALQVLDDPGVPEIPGESEH</sequence>